<dbReference type="EMBL" id="KV428023">
    <property type="protein sequence ID" value="KZT41224.1"/>
    <property type="molecule type" value="Genomic_DNA"/>
</dbReference>
<evidence type="ECO:0000313" key="3">
    <source>
        <dbReference type="EMBL" id="KZT41224.1"/>
    </source>
</evidence>
<organism evidence="3 4">
    <name type="scientific">Sistotremastrum suecicum HHB10207 ss-3</name>
    <dbReference type="NCBI Taxonomy" id="1314776"/>
    <lineage>
        <taxon>Eukaryota</taxon>
        <taxon>Fungi</taxon>
        <taxon>Dikarya</taxon>
        <taxon>Basidiomycota</taxon>
        <taxon>Agaricomycotina</taxon>
        <taxon>Agaricomycetes</taxon>
        <taxon>Sistotremastrales</taxon>
        <taxon>Sistotremastraceae</taxon>
        <taxon>Sistotremastrum</taxon>
    </lineage>
</organism>
<dbReference type="Pfam" id="PF08585">
    <property type="entry name" value="RMI1_N_C"/>
    <property type="match status" value="1"/>
</dbReference>
<protein>
    <recommendedName>
        <fullName evidence="2">RecQ mediated genome instability protein 1 OB-fold domain-containing protein</fullName>
    </recommendedName>
</protein>
<sequence>METHLCSQICLKNVFFRRGIAFLEPSNTQMEGSRVEELEENQDKDFVAGLNMRLGCALRCYAFDPYRLLSWFSLSSRPIDEEEQTQQTLVASPPRVPLGDIDVPMATADATAPTAYEHDDDSQRRRKVPASSTLAQPSTLGASPYFTNTSSTLNNPPVASTSNAIDVDIDDFELHSDDIDEQFLAELDSVEQAYSQAPPMSQPTTTLRQVISIDDDDEEDKENVVSPQRRVRRRVEDRVIDISD</sequence>
<dbReference type="Gene3D" id="2.40.50.770">
    <property type="entry name" value="RecQ-mediated genome instability protein Rmi1, C-terminal domain"/>
    <property type="match status" value="1"/>
</dbReference>
<dbReference type="Proteomes" id="UP000076798">
    <property type="component" value="Unassembled WGS sequence"/>
</dbReference>
<feature type="domain" description="RecQ mediated genome instability protein 1 OB-fold" evidence="2">
    <location>
        <begin position="8"/>
        <end position="44"/>
    </location>
</feature>
<feature type="region of interest" description="Disordered" evidence="1">
    <location>
        <begin position="113"/>
        <end position="160"/>
    </location>
</feature>
<proteinExistence type="predicted"/>
<feature type="compositionally biased region" description="Polar residues" evidence="1">
    <location>
        <begin position="130"/>
        <end position="160"/>
    </location>
</feature>
<dbReference type="InterPro" id="IPR013894">
    <property type="entry name" value="RMI1_OB"/>
</dbReference>
<evidence type="ECO:0000256" key="1">
    <source>
        <dbReference type="SAM" id="MobiDB-lite"/>
    </source>
</evidence>
<evidence type="ECO:0000259" key="2">
    <source>
        <dbReference type="Pfam" id="PF08585"/>
    </source>
</evidence>
<dbReference type="STRING" id="1314776.A0A166G1V1"/>
<dbReference type="InterPro" id="IPR042470">
    <property type="entry name" value="RMI1_N_C_sf"/>
</dbReference>
<reference evidence="3 4" key="1">
    <citation type="journal article" date="2016" name="Mol. Biol. Evol.">
        <title>Comparative Genomics of Early-Diverging Mushroom-Forming Fungi Provides Insights into the Origins of Lignocellulose Decay Capabilities.</title>
        <authorList>
            <person name="Nagy L.G."/>
            <person name="Riley R."/>
            <person name="Tritt A."/>
            <person name="Adam C."/>
            <person name="Daum C."/>
            <person name="Floudas D."/>
            <person name="Sun H."/>
            <person name="Yadav J.S."/>
            <person name="Pangilinan J."/>
            <person name="Larsson K.H."/>
            <person name="Matsuura K."/>
            <person name="Barry K."/>
            <person name="Labutti K."/>
            <person name="Kuo R."/>
            <person name="Ohm R.A."/>
            <person name="Bhattacharya S.S."/>
            <person name="Shirouzu T."/>
            <person name="Yoshinaga Y."/>
            <person name="Martin F.M."/>
            <person name="Grigoriev I.V."/>
            <person name="Hibbett D.S."/>
        </authorList>
    </citation>
    <scope>NUCLEOTIDE SEQUENCE [LARGE SCALE GENOMIC DNA]</scope>
    <source>
        <strain evidence="3 4">HHB10207 ss-3</strain>
    </source>
</reference>
<evidence type="ECO:0000313" key="4">
    <source>
        <dbReference type="Proteomes" id="UP000076798"/>
    </source>
</evidence>
<dbReference type="AlphaFoldDB" id="A0A166G1V1"/>
<accession>A0A166G1V1</accession>
<name>A0A166G1V1_9AGAM</name>
<gene>
    <name evidence="3" type="ORF">SISSUDRAFT_348426</name>
</gene>
<keyword evidence="4" id="KW-1185">Reference proteome</keyword>